<evidence type="ECO:0000256" key="1">
    <source>
        <dbReference type="ARBA" id="ARBA00005750"/>
    </source>
</evidence>
<proteinExistence type="inferred from homology"/>
<dbReference type="InterPro" id="IPR016195">
    <property type="entry name" value="Pol/histidinol_Pase-like"/>
</dbReference>
<comment type="caution">
    <text evidence="5">The sequence shown here is derived from an EMBL/GenBank/DDBJ whole genome shotgun (WGS) entry which is preliminary data.</text>
</comment>
<dbReference type="Proteomes" id="UP001169862">
    <property type="component" value="Unassembled WGS sequence"/>
</dbReference>
<accession>A0AAW7XKS3</accession>
<sequence>MFDLHCHLLPGVDDGAAEVEDALALARVAIDDGISHMVLTPHVHPGRYDNTRTSLEPHFAAFSARLKEEGLPLTVSLAGEVRLSAEILQMAAMDDLPFLGVWEGKKVMLLELPHSHIPPGSDKLVKWLMSRDIVPMIAHPERNKDIMNSLEKITPFVEMGCLFQVTAMSVTNEFGGIAHERAHQLLERDWVTLIASDAHNVDRRPPVLSKARQVVESVYGADVADKLFVSTPKSIVESGACL</sequence>
<keyword evidence="3" id="KW-0378">Hydrolase</keyword>
<gene>
    <name evidence="5" type="ORF">Q4490_14190</name>
</gene>
<comment type="catalytic activity">
    <reaction evidence="4">
        <text>O-phospho-L-tyrosyl-[protein] + H2O = L-tyrosyl-[protein] + phosphate</text>
        <dbReference type="Rhea" id="RHEA:10684"/>
        <dbReference type="Rhea" id="RHEA-COMP:10136"/>
        <dbReference type="Rhea" id="RHEA-COMP:20101"/>
        <dbReference type="ChEBI" id="CHEBI:15377"/>
        <dbReference type="ChEBI" id="CHEBI:43474"/>
        <dbReference type="ChEBI" id="CHEBI:46858"/>
        <dbReference type="ChEBI" id="CHEBI:61978"/>
        <dbReference type="EC" id="3.1.3.48"/>
    </reaction>
</comment>
<name>A0AAW7XKS3_9GAMM</name>
<dbReference type="Pfam" id="PF19567">
    <property type="entry name" value="CpsB_CapC"/>
    <property type="match status" value="1"/>
</dbReference>
<dbReference type="InterPro" id="IPR016667">
    <property type="entry name" value="Caps_polysacc_synth_CpsB/CapC"/>
</dbReference>
<evidence type="ECO:0000256" key="2">
    <source>
        <dbReference type="ARBA" id="ARBA00013064"/>
    </source>
</evidence>
<dbReference type="PANTHER" id="PTHR39181:SF1">
    <property type="entry name" value="TYROSINE-PROTEIN PHOSPHATASE YWQE"/>
    <property type="match status" value="1"/>
</dbReference>
<dbReference type="GO" id="GO:0004725">
    <property type="term" value="F:protein tyrosine phosphatase activity"/>
    <property type="evidence" value="ECO:0007669"/>
    <property type="project" value="UniProtKB-EC"/>
</dbReference>
<evidence type="ECO:0000256" key="3">
    <source>
        <dbReference type="ARBA" id="ARBA00022801"/>
    </source>
</evidence>
<organism evidence="5 6">
    <name type="scientific">Neptunomonas phycophila</name>
    <dbReference type="NCBI Taxonomy" id="1572645"/>
    <lineage>
        <taxon>Bacteria</taxon>
        <taxon>Pseudomonadati</taxon>
        <taxon>Pseudomonadota</taxon>
        <taxon>Gammaproteobacteria</taxon>
        <taxon>Oceanospirillales</taxon>
        <taxon>Oceanospirillaceae</taxon>
        <taxon>Neptunomonas</taxon>
    </lineage>
</organism>
<dbReference type="GO" id="GO:0030145">
    <property type="term" value="F:manganese ion binding"/>
    <property type="evidence" value="ECO:0007669"/>
    <property type="project" value="InterPro"/>
</dbReference>
<reference evidence="5" key="1">
    <citation type="submission" date="2023-07" db="EMBL/GenBank/DDBJ databases">
        <title>Genome content predicts the carbon catabolic preferences of heterotrophic bacteria.</title>
        <authorList>
            <person name="Gralka M."/>
        </authorList>
    </citation>
    <scope>NUCLEOTIDE SEQUENCE</scope>
    <source>
        <strain evidence="5">I2M16</strain>
    </source>
</reference>
<dbReference type="PIRSF" id="PIRSF016557">
    <property type="entry name" value="Caps_synth_CpsB"/>
    <property type="match status" value="1"/>
</dbReference>
<evidence type="ECO:0000313" key="6">
    <source>
        <dbReference type="Proteomes" id="UP001169862"/>
    </source>
</evidence>
<dbReference type="SUPFAM" id="SSF89550">
    <property type="entry name" value="PHP domain-like"/>
    <property type="match status" value="1"/>
</dbReference>
<dbReference type="Gene3D" id="3.20.20.140">
    <property type="entry name" value="Metal-dependent hydrolases"/>
    <property type="match status" value="1"/>
</dbReference>
<evidence type="ECO:0000256" key="4">
    <source>
        <dbReference type="ARBA" id="ARBA00051722"/>
    </source>
</evidence>
<dbReference type="PANTHER" id="PTHR39181">
    <property type="entry name" value="TYROSINE-PROTEIN PHOSPHATASE YWQE"/>
    <property type="match status" value="1"/>
</dbReference>
<protein>
    <recommendedName>
        <fullName evidence="2">protein-tyrosine-phosphatase</fullName>
        <ecNumber evidence="2">3.1.3.48</ecNumber>
    </recommendedName>
</protein>
<evidence type="ECO:0000313" key="5">
    <source>
        <dbReference type="EMBL" id="MDO6454720.1"/>
    </source>
</evidence>
<dbReference type="RefSeq" id="WP_075171499.1">
    <property type="nucleotide sequence ID" value="NZ_CAXHZV010000006.1"/>
</dbReference>
<dbReference type="EC" id="3.1.3.48" evidence="2"/>
<comment type="similarity">
    <text evidence="1">Belongs to the metallo-dependent hydrolases superfamily. CpsB/CapC family.</text>
</comment>
<dbReference type="EMBL" id="JAUOPG010000009">
    <property type="protein sequence ID" value="MDO6454720.1"/>
    <property type="molecule type" value="Genomic_DNA"/>
</dbReference>
<dbReference type="AlphaFoldDB" id="A0AAW7XKS3"/>